<proteinExistence type="predicted"/>
<protein>
    <submittedName>
        <fullName evidence="2">Uncharacterized protein</fullName>
    </submittedName>
</protein>
<dbReference type="RefSeq" id="WP_066404397.1">
    <property type="nucleotide sequence ID" value="NZ_CP011390.1"/>
</dbReference>
<organism evidence="2 3">
    <name type="scientific">Flavisolibacter tropicus</name>
    <dbReference type="NCBI Taxonomy" id="1492898"/>
    <lineage>
        <taxon>Bacteria</taxon>
        <taxon>Pseudomonadati</taxon>
        <taxon>Bacteroidota</taxon>
        <taxon>Chitinophagia</taxon>
        <taxon>Chitinophagales</taxon>
        <taxon>Chitinophagaceae</taxon>
        <taxon>Flavisolibacter</taxon>
    </lineage>
</organism>
<feature type="transmembrane region" description="Helical" evidence="1">
    <location>
        <begin position="120"/>
        <end position="137"/>
    </location>
</feature>
<dbReference type="EMBL" id="CP011390">
    <property type="protein sequence ID" value="ANE50927.1"/>
    <property type="molecule type" value="Genomic_DNA"/>
</dbReference>
<feature type="transmembrane region" description="Helical" evidence="1">
    <location>
        <begin position="87"/>
        <end position="108"/>
    </location>
</feature>
<evidence type="ECO:0000313" key="3">
    <source>
        <dbReference type="Proteomes" id="UP000077177"/>
    </source>
</evidence>
<feature type="transmembrane region" description="Helical" evidence="1">
    <location>
        <begin position="173"/>
        <end position="194"/>
    </location>
</feature>
<reference evidence="2 3" key="2">
    <citation type="journal article" date="2016" name="Int. J. Syst. Evol. Microbiol.">
        <title>Flavisolibacter tropicus sp. nov., isolated from tropical soil.</title>
        <authorList>
            <person name="Lee J.J."/>
            <person name="Kang M.S."/>
            <person name="Kim G.S."/>
            <person name="Lee C.S."/>
            <person name="Lim S."/>
            <person name="Lee J."/>
            <person name="Roh S.H."/>
            <person name="Kang H."/>
            <person name="Ha J.M."/>
            <person name="Bae S."/>
            <person name="Jung H.Y."/>
            <person name="Kim M.K."/>
        </authorList>
    </citation>
    <scope>NUCLEOTIDE SEQUENCE [LARGE SCALE GENOMIC DNA]</scope>
    <source>
        <strain evidence="2 3">LCS9</strain>
    </source>
</reference>
<keyword evidence="1" id="KW-1133">Transmembrane helix</keyword>
<accession>A0A172TW04</accession>
<dbReference type="AlphaFoldDB" id="A0A172TW04"/>
<feature type="transmembrane region" description="Helical" evidence="1">
    <location>
        <begin position="58"/>
        <end position="81"/>
    </location>
</feature>
<dbReference type="STRING" id="1492898.SY85_10855"/>
<dbReference type="Pfam" id="PF19845">
    <property type="entry name" value="DUF6320"/>
    <property type="match status" value="1"/>
</dbReference>
<dbReference type="InterPro" id="IPR046283">
    <property type="entry name" value="DUF6320"/>
</dbReference>
<dbReference type="Proteomes" id="UP000077177">
    <property type="component" value="Chromosome"/>
</dbReference>
<name>A0A172TW04_9BACT</name>
<dbReference type="KEGG" id="fla:SY85_10855"/>
<keyword evidence="1" id="KW-0472">Membrane</keyword>
<evidence type="ECO:0000256" key="1">
    <source>
        <dbReference type="SAM" id="Phobius"/>
    </source>
</evidence>
<evidence type="ECO:0000313" key="2">
    <source>
        <dbReference type="EMBL" id="ANE50927.1"/>
    </source>
</evidence>
<gene>
    <name evidence="2" type="ORF">SY85_10855</name>
</gene>
<keyword evidence="3" id="KW-1185">Reference proteome</keyword>
<reference evidence="3" key="1">
    <citation type="submission" date="2015-01" db="EMBL/GenBank/DDBJ databases">
        <title>Flavisolibacter sp./LCS9/ whole genome sequencing.</title>
        <authorList>
            <person name="Kim M.K."/>
            <person name="Srinivasan S."/>
            <person name="Lee J.-J."/>
        </authorList>
    </citation>
    <scope>NUCLEOTIDE SEQUENCE [LARGE SCALE GENOMIC DNA]</scope>
    <source>
        <strain evidence="3">LCS9</strain>
    </source>
</reference>
<feature type="transmembrane region" description="Helical" evidence="1">
    <location>
        <begin position="143"/>
        <end position="161"/>
    </location>
</feature>
<feature type="transmembrane region" description="Helical" evidence="1">
    <location>
        <begin position="200"/>
        <end position="223"/>
    </location>
</feature>
<sequence>MICKNCGVQLEETMQTCPLCGESAIGEKPSTSTFSLSYGKRHPSHLAAVQMSPPQKKFTWEIVSIILLSGALTTFVVDFILNRRITWSEYPLAICLTIFCYLSLFAFWNQPTLLKMTGGLLLASLCLVILDAVTGGLHWSVRLGIPLLLISNLIASALIVITRRSRYKGINLIAYIFLGVALICIAIEGVLSFFEMGWAQWHWSVIVAACIIPVVGVLLFVHFRLKEGRSLEKTFHV</sequence>
<dbReference type="OrthoDB" id="1117586at2"/>
<keyword evidence="1" id="KW-0812">Transmembrane</keyword>